<feature type="transmembrane region" description="Helical" evidence="6">
    <location>
        <begin position="306"/>
        <end position="326"/>
    </location>
</feature>
<feature type="transmembrane region" description="Helical" evidence="6">
    <location>
        <begin position="280"/>
        <end position="300"/>
    </location>
</feature>
<feature type="transmembrane region" description="Helical" evidence="6">
    <location>
        <begin position="161"/>
        <end position="179"/>
    </location>
</feature>
<evidence type="ECO:0000256" key="4">
    <source>
        <dbReference type="ARBA" id="ARBA00022989"/>
    </source>
</evidence>
<dbReference type="InterPro" id="IPR011701">
    <property type="entry name" value="MFS"/>
</dbReference>
<dbReference type="SUPFAM" id="SSF103473">
    <property type="entry name" value="MFS general substrate transporter"/>
    <property type="match status" value="1"/>
</dbReference>
<evidence type="ECO:0000256" key="6">
    <source>
        <dbReference type="SAM" id="Phobius"/>
    </source>
</evidence>
<feature type="transmembrane region" description="Helical" evidence="6">
    <location>
        <begin position="69"/>
        <end position="88"/>
    </location>
</feature>
<dbReference type="Proteomes" id="UP001602245">
    <property type="component" value="Unassembled WGS sequence"/>
</dbReference>
<organism evidence="7 8">
    <name type="scientific">Paractinoplanes globisporus</name>
    <dbReference type="NCBI Taxonomy" id="113565"/>
    <lineage>
        <taxon>Bacteria</taxon>
        <taxon>Bacillati</taxon>
        <taxon>Actinomycetota</taxon>
        <taxon>Actinomycetes</taxon>
        <taxon>Micromonosporales</taxon>
        <taxon>Micromonosporaceae</taxon>
        <taxon>Paractinoplanes</taxon>
    </lineage>
</organism>
<feature type="transmembrane region" description="Helical" evidence="6">
    <location>
        <begin position="333"/>
        <end position="353"/>
    </location>
</feature>
<dbReference type="PANTHER" id="PTHR23513">
    <property type="entry name" value="INTEGRAL MEMBRANE EFFLUX PROTEIN-RELATED"/>
    <property type="match status" value="1"/>
</dbReference>
<feature type="transmembrane region" description="Helical" evidence="6">
    <location>
        <begin position="218"/>
        <end position="240"/>
    </location>
</feature>
<dbReference type="RefSeq" id="WP_020512180.1">
    <property type="nucleotide sequence ID" value="NZ_JBIAZU010000004.1"/>
</dbReference>
<evidence type="ECO:0000256" key="5">
    <source>
        <dbReference type="ARBA" id="ARBA00023136"/>
    </source>
</evidence>
<feature type="transmembrane region" description="Helical" evidence="6">
    <location>
        <begin position="37"/>
        <end position="57"/>
    </location>
</feature>
<dbReference type="Pfam" id="PF07690">
    <property type="entry name" value="MFS_1"/>
    <property type="match status" value="1"/>
</dbReference>
<keyword evidence="3 6" id="KW-0812">Transmembrane</keyword>
<keyword evidence="2" id="KW-1003">Cell membrane</keyword>
<dbReference type="PANTHER" id="PTHR23513:SF6">
    <property type="entry name" value="MAJOR FACILITATOR SUPERFAMILY ASSOCIATED DOMAIN-CONTAINING PROTEIN"/>
    <property type="match status" value="1"/>
</dbReference>
<comment type="caution">
    <text evidence="7">The sequence shown here is derived from an EMBL/GenBank/DDBJ whole genome shotgun (WGS) entry which is preliminary data.</text>
</comment>
<dbReference type="CDD" id="cd06173">
    <property type="entry name" value="MFS_MefA_like"/>
    <property type="match status" value="1"/>
</dbReference>
<comment type="subcellular location">
    <subcellularLocation>
        <location evidence="1">Cell membrane</location>
        <topology evidence="1">Multi-pass membrane protein</topology>
    </subcellularLocation>
</comment>
<feature type="transmembrane region" description="Helical" evidence="6">
    <location>
        <begin position="252"/>
        <end position="273"/>
    </location>
</feature>
<feature type="transmembrane region" description="Helical" evidence="6">
    <location>
        <begin position="7"/>
        <end position="31"/>
    </location>
</feature>
<accession>A0ABW6WK46</accession>
<sequence>MRRNPALFVLISLFSGFGSTAMTLTAGIWVLDLTGSVSLAALTGLCIYAPTFAAPWLGTLVDRFPRRPLLITVDLALAVFLLTLLLVNSSTDAWLIYTALLARGMSYVLLDAGESAILPTALPRSLLANVNGWRSSAQEGMKIVAPLVGAGVYAWQGPVPVILICTATTLLSATCYALLRLRPSPVSAADRSGTHARRGEVVAGLRALFDNPAVRGPVLVASAAIGLSGLANAAVIAQVVHGLHLPATRLGFLSTAQGIGSIVSGLLVGRLLARRSPAAVAALGTAVFAVACICSSIPWWPALLTGSALAGLGLVWSLIAAVTAIQTRTPDHLLGRVSATSNTVMFAPVALAIPVGSAAVHLGPTPVFLTAAALTLAATRYRPARTPDPAAAPAG</sequence>
<keyword evidence="5 6" id="KW-0472">Membrane</keyword>
<proteinExistence type="predicted"/>
<name>A0ABW6WK46_9ACTN</name>
<keyword evidence="4 6" id="KW-1133">Transmembrane helix</keyword>
<keyword evidence="8" id="KW-1185">Reference proteome</keyword>
<reference evidence="7 8" key="1">
    <citation type="submission" date="2024-10" db="EMBL/GenBank/DDBJ databases">
        <title>The Natural Products Discovery Center: Release of the First 8490 Sequenced Strains for Exploring Actinobacteria Biosynthetic Diversity.</title>
        <authorList>
            <person name="Kalkreuter E."/>
            <person name="Kautsar S.A."/>
            <person name="Yang D."/>
            <person name="Bader C.D."/>
            <person name="Teijaro C.N."/>
            <person name="Fluegel L."/>
            <person name="Davis C.M."/>
            <person name="Simpson J.R."/>
            <person name="Lauterbach L."/>
            <person name="Steele A.D."/>
            <person name="Gui C."/>
            <person name="Meng S."/>
            <person name="Li G."/>
            <person name="Viehrig K."/>
            <person name="Ye F."/>
            <person name="Su P."/>
            <person name="Kiefer A.F."/>
            <person name="Nichols A."/>
            <person name="Cepeda A.J."/>
            <person name="Yan W."/>
            <person name="Fan B."/>
            <person name="Jiang Y."/>
            <person name="Adhikari A."/>
            <person name="Zheng C.-J."/>
            <person name="Schuster L."/>
            <person name="Cowan T.M."/>
            <person name="Smanski M.J."/>
            <person name="Chevrette M.G."/>
            <person name="De Carvalho L.P.S."/>
            <person name="Shen B."/>
        </authorList>
    </citation>
    <scope>NUCLEOTIDE SEQUENCE [LARGE SCALE GENOMIC DNA]</scope>
    <source>
        <strain evidence="7 8">NPDC000087</strain>
    </source>
</reference>
<gene>
    <name evidence="7" type="ORF">ACFY35_23775</name>
</gene>
<protein>
    <submittedName>
        <fullName evidence="7">MFS transporter</fullName>
    </submittedName>
</protein>
<dbReference type="InterPro" id="IPR036259">
    <property type="entry name" value="MFS_trans_sf"/>
</dbReference>
<evidence type="ECO:0000256" key="3">
    <source>
        <dbReference type="ARBA" id="ARBA00022692"/>
    </source>
</evidence>
<evidence type="ECO:0000256" key="2">
    <source>
        <dbReference type="ARBA" id="ARBA00022475"/>
    </source>
</evidence>
<evidence type="ECO:0000313" key="8">
    <source>
        <dbReference type="Proteomes" id="UP001602245"/>
    </source>
</evidence>
<dbReference type="Gene3D" id="1.20.1250.20">
    <property type="entry name" value="MFS general substrate transporter like domains"/>
    <property type="match status" value="1"/>
</dbReference>
<evidence type="ECO:0000313" key="7">
    <source>
        <dbReference type="EMBL" id="MFF5292472.1"/>
    </source>
</evidence>
<evidence type="ECO:0000256" key="1">
    <source>
        <dbReference type="ARBA" id="ARBA00004651"/>
    </source>
</evidence>
<dbReference type="EMBL" id="JBIAZU010000004">
    <property type="protein sequence ID" value="MFF5292472.1"/>
    <property type="molecule type" value="Genomic_DNA"/>
</dbReference>